<keyword evidence="5" id="KW-1185">Reference proteome</keyword>
<feature type="transmembrane region" description="Helical" evidence="2">
    <location>
        <begin position="207"/>
        <end position="230"/>
    </location>
</feature>
<evidence type="ECO:0000256" key="1">
    <source>
        <dbReference type="ARBA" id="ARBA00007884"/>
    </source>
</evidence>
<evidence type="ECO:0000313" key="5">
    <source>
        <dbReference type="Proteomes" id="UP000663193"/>
    </source>
</evidence>
<organism evidence="4 5">
    <name type="scientific">Phaeosphaeria nodorum (strain SN15 / ATCC MYA-4574 / FGSC 10173)</name>
    <name type="common">Glume blotch fungus</name>
    <name type="synonym">Parastagonospora nodorum</name>
    <dbReference type="NCBI Taxonomy" id="321614"/>
    <lineage>
        <taxon>Eukaryota</taxon>
        <taxon>Fungi</taxon>
        <taxon>Dikarya</taxon>
        <taxon>Ascomycota</taxon>
        <taxon>Pezizomycotina</taxon>
        <taxon>Dothideomycetes</taxon>
        <taxon>Pleosporomycetidae</taxon>
        <taxon>Pleosporales</taxon>
        <taxon>Pleosporineae</taxon>
        <taxon>Phaeosphaeriaceae</taxon>
        <taxon>Parastagonospora</taxon>
    </lineage>
</organism>
<dbReference type="Proteomes" id="UP000663193">
    <property type="component" value="Chromosome 10"/>
</dbReference>
<protein>
    <recommendedName>
        <fullName evidence="3">NADH:ubiquinone oxidoreductase intermediate-associated protein 30 domain-containing protein</fullName>
    </recommendedName>
</protein>
<dbReference type="OrthoDB" id="426386at2759"/>
<keyword evidence="2" id="KW-0812">Transmembrane</keyword>
<reference evidence="5" key="1">
    <citation type="journal article" date="2021" name="BMC Genomics">
        <title>Chromosome-level genome assembly and manually-curated proteome of model necrotroph Parastagonospora nodorum Sn15 reveals a genome-wide trove of candidate effector homologs, and redundancy of virulence-related functions within an accessory chromosome.</title>
        <authorList>
            <person name="Bertazzoni S."/>
            <person name="Jones D.A.B."/>
            <person name="Phan H.T."/>
            <person name="Tan K.-C."/>
            <person name="Hane J.K."/>
        </authorList>
    </citation>
    <scope>NUCLEOTIDE SEQUENCE [LARGE SCALE GENOMIC DNA]</scope>
    <source>
        <strain evidence="5">SN15 / ATCC MYA-4574 / FGSC 10173)</strain>
    </source>
</reference>
<evidence type="ECO:0000313" key="4">
    <source>
        <dbReference type="EMBL" id="QRD00212.1"/>
    </source>
</evidence>
<keyword evidence="2" id="KW-1133">Transmembrane helix</keyword>
<dbReference type="VEuPathDB" id="FungiDB:JI435_071000"/>
<dbReference type="PANTHER" id="PTHR13194">
    <property type="entry name" value="COMPLEX I INTERMEDIATE-ASSOCIATED PROTEIN 30"/>
    <property type="match status" value="1"/>
</dbReference>
<dbReference type="SUPFAM" id="SSF49785">
    <property type="entry name" value="Galactose-binding domain-like"/>
    <property type="match status" value="1"/>
</dbReference>
<keyword evidence="2" id="KW-0472">Membrane</keyword>
<evidence type="ECO:0000259" key="3">
    <source>
        <dbReference type="Pfam" id="PF08547"/>
    </source>
</evidence>
<name>A0A7U2F7R8_PHANO</name>
<dbReference type="EMBL" id="CP069032">
    <property type="protein sequence ID" value="QRD00212.1"/>
    <property type="molecule type" value="Genomic_DNA"/>
</dbReference>
<dbReference type="InterPro" id="IPR013857">
    <property type="entry name" value="NADH-UbQ_OxRdtase-assoc_prot30"/>
</dbReference>
<dbReference type="Pfam" id="PF08547">
    <property type="entry name" value="CIA30"/>
    <property type="match status" value="1"/>
</dbReference>
<dbReference type="AlphaFoldDB" id="A0A7U2F7R8"/>
<feature type="domain" description="NADH:ubiquinone oxidoreductase intermediate-associated protein 30" evidence="3">
    <location>
        <begin position="18"/>
        <end position="177"/>
    </location>
</feature>
<dbReference type="InterPro" id="IPR008979">
    <property type="entry name" value="Galactose-bd-like_sf"/>
</dbReference>
<dbReference type="PANTHER" id="PTHR13194:SF19">
    <property type="entry name" value="NAD(P)-BINDING ROSSMANN-FOLD SUPERFAMILY PROTEIN"/>
    <property type="match status" value="1"/>
</dbReference>
<sequence>MEKSHRILVLFGGSKGWNASDWTASDDRVRGGASQSYLDCSSAVARFHGNLDIKTLGGAGFASQRTTLDDKPWDLSSYSGVHLDLGKADGKKYTFVIKDEILPLMEDGREQSTISWEYDFTEAGAEGLYIPWSSLKPTYRGKEKKDAGKLDLKNVRRFSIMSRSFFGGQEGDFSLEIKAVKAVRQSSDLEGGIQNSKEAWSWKNSNLVGLGIILSTTWVVSFAFCWWKGIDTSHMTLSRWWRVTGRKGFGV</sequence>
<gene>
    <name evidence="4" type="ORF">JI435_071000</name>
</gene>
<accession>A0A7U2F7R8</accession>
<comment type="similarity">
    <text evidence="1">Belongs to the CIA30 family.</text>
</comment>
<dbReference type="InterPro" id="IPR039131">
    <property type="entry name" value="NDUFAF1"/>
</dbReference>
<evidence type="ECO:0000256" key="2">
    <source>
        <dbReference type="SAM" id="Phobius"/>
    </source>
</evidence>
<proteinExistence type="inferred from homology"/>